<protein>
    <submittedName>
        <fullName evidence="1">Uncharacterized protein</fullName>
    </submittedName>
</protein>
<dbReference type="EMBL" id="CP000319">
    <property type="protein sequence ID" value="ABE64082.1"/>
    <property type="molecule type" value="Genomic_DNA"/>
</dbReference>
<name>Q1QI65_NITHX</name>
<organism evidence="1 2">
    <name type="scientific">Nitrobacter hamburgensis (strain DSM 10229 / NCIMB 13809 / X14)</name>
    <dbReference type="NCBI Taxonomy" id="323097"/>
    <lineage>
        <taxon>Bacteria</taxon>
        <taxon>Pseudomonadati</taxon>
        <taxon>Pseudomonadota</taxon>
        <taxon>Alphaproteobacteria</taxon>
        <taxon>Hyphomicrobiales</taxon>
        <taxon>Nitrobacteraceae</taxon>
        <taxon>Nitrobacter</taxon>
    </lineage>
</organism>
<dbReference type="HOGENOM" id="CLU_176066_1_0_5"/>
<dbReference type="KEGG" id="nha:Nham_3351"/>
<reference evidence="1 2" key="1">
    <citation type="submission" date="2006-03" db="EMBL/GenBank/DDBJ databases">
        <title>Complete sequence of chromosome of Nitrobacter hamburgensis X14.</title>
        <authorList>
            <consortium name="US DOE Joint Genome Institute"/>
            <person name="Copeland A."/>
            <person name="Lucas S."/>
            <person name="Lapidus A."/>
            <person name="Barry K."/>
            <person name="Detter J.C."/>
            <person name="Glavina del Rio T."/>
            <person name="Hammon N."/>
            <person name="Israni S."/>
            <person name="Dalin E."/>
            <person name="Tice H."/>
            <person name="Pitluck S."/>
            <person name="Chain P."/>
            <person name="Malfatti S."/>
            <person name="Shin M."/>
            <person name="Vergez L."/>
            <person name="Schmutz J."/>
            <person name="Larimer F."/>
            <person name="Land M."/>
            <person name="Hauser L."/>
            <person name="Kyrpides N."/>
            <person name="Ivanova N."/>
            <person name="Ward B."/>
            <person name="Arp D."/>
            <person name="Klotz M."/>
            <person name="Stein L."/>
            <person name="O'Mullan G."/>
            <person name="Starkenburg S."/>
            <person name="Sayavedra L."/>
            <person name="Poret-Peterson A.T."/>
            <person name="Gentry M.E."/>
            <person name="Bruce D."/>
            <person name="Richardson P."/>
        </authorList>
    </citation>
    <scope>NUCLEOTIDE SEQUENCE [LARGE SCALE GENOMIC DNA]</scope>
    <source>
        <strain evidence="2">DSM 10229 / NCIMB 13809 / X14</strain>
    </source>
</reference>
<proteinExistence type="predicted"/>
<gene>
    <name evidence="1" type="ordered locus">Nham_3351</name>
</gene>
<dbReference type="Proteomes" id="UP000001953">
    <property type="component" value="Chromosome"/>
</dbReference>
<dbReference type="OrthoDB" id="7874425at2"/>
<dbReference type="eggNOG" id="ENOG5033AW3">
    <property type="taxonomic scope" value="Bacteria"/>
</dbReference>
<dbReference type="STRING" id="323097.Nham_3351"/>
<keyword evidence="2" id="KW-1185">Reference proteome</keyword>
<dbReference type="AlphaFoldDB" id="Q1QI65"/>
<evidence type="ECO:0000313" key="1">
    <source>
        <dbReference type="EMBL" id="ABE64082.1"/>
    </source>
</evidence>
<evidence type="ECO:0000313" key="2">
    <source>
        <dbReference type="Proteomes" id="UP000001953"/>
    </source>
</evidence>
<sequence>MLNMSSIDHLLSVARAYACAEDLDLSTVSWRALGDTKKLPAIEQGRDIQVRRLEKTMQWFSDNWPTGAVWPSSVLRPAPSKTGEAA</sequence>
<accession>Q1QI65</accession>